<proteinExistence type="predicted"/>
<evidence type="ECO:0000313" key="2">
    <source>
        <dbReference type="EMBL" id="ADV48153.1"/>
    </source>
</evidence>
<dbReference type="OrthoDB" id="1423654at2"/>
<dbReference type="AlphaFoldDB" id="E6XEV1"/>
<protein>
    <submittedName>
        <fullName evidence="2">Uncharacterized protein</fullName>
    </submittedName>
</protein>
<accession>E6XEV1</accession>
<feature type="transmembrane region" description="Helical" evidence="1">
    <location>
        <begin position="183"/>
        <end position="203"/>
    </location>
</feature>
<dbReference type="Proteomes" id="UP000008634">
    <property type="component" value="Chromosome"/>
</dbReference>
<gene>
    <name evidence="2" type="ordered locus">Celal_0823</name>
</gene>
<dbReference type="eggNOG" id="ENOG502ZFTV">
    <property type="taxonomic scope" value="Bacteria"/>
</dbReference>
<keyword evidence="1" id="KW-0812">Transmembrane</keyword>
<evidence type="ECO:0000256" key="1">
    <source>
        <dbReference type="SAM" id="Phobius"/>
    </source>
</evidence>
<organism evidence="2 3">
    <name type="scientific">Cellulophaga algicola (strain DSM 14237 / IC166 / ACAM 630)</name>
    <dbReference type="NCBI Taxonomy" id="688270"/>
    <lineage>
        <taxon>Bacteria</taxon>
        <taxon>Pseudomonadati</taxon>
        <taxon>Bacteroidota</taxon>
        <taxon>Flavobacteriia</taxon>
        <taxon>Flavobacteriales</taxon>
        <taxon>Flavobacteriaceae</taxon>
        <taxon>Cellulophaga</taxon>
    </lineage>
</organism>
<sequence length="400" mass="46026">MKLIASVLVLIFLGLNISYCQNLDSQIKQEFNQREWDAIVDYVNEETTLLYINEYPNKTKEESISAKLLDSILKDNSVLEPIDNKKILYIIEIGWGKTTNNIFKPISVLKMNSPKNLDSLFSKVSSLLEKRKSKVHESLEFIGLKNKILEAYNPDFENEIIVKYNTSESNIIPPVEVKSGINYYGYLIIPSVLFFLLSIFLFLKYRSLIKGIEELKGLLNNEKIITNKKDFEIEDLRNAIKDLNIKSNASNIIDKNKMDRLISSSHKLDKTHGEDKVSREIILTTVNNPREAKILYAGKPSLESKFLNISNEPVANQTIFKLTVDQENEKIACFEVALISAFMTRNITNSPDDYLFRVCNQENSNKDFSREIVTTKKGRAEFHDGQWTVREENKATIKFQ</sequence>
<evidence type="ECO:0000313" key="3">
    <source>
        <dbReference type="Proteomes" id="UP000008634"/>
    </source>
</evidence>
<dbReference type="EMBL" id="CP002453">
    <property type="protein sequence ID" value="ADV48153.1"/>
    <property type="molecule type" value="Genomic_DNA"/>
</dbReference>
<name>E6XEV1_CELAD</name>
<keyword evidence="1" id="KW-0472">Membrane</keyword>
<dbReference type="KEGG" id="cao:Celal_0823"/>
<dbReference type="RefSeq" id="WP_013549642.1">
    <property type="nucleotide sequence ID" value="NC_014934.1"/>
</dbReference>
<keyword evidence="1" id="KW-1133">Transmembrane helix</keyword>
<reference evidence="2 3" key="1">
    <citation type="journal article" date="2010" name="Stand. Genomic Sci.">
        <title>Complete genome sequence of Cellulophaga algicola type strain (IC166).</title>
        <authorList>
            <person name="Abt B."/>
            <person name="Lu M."/>
            <person name="Misra M."/>
            <person name="Han C."/>
            <person name="Nolan M."/>
            <person name="Lucas S."/>
            <person name="Hammon N."/>
            <person name="Deshpande S."/>
            <person name="Cheng J.F."/>
            <person name="Tapia R."/>
            <person name="Goodwin L."/>
            <person name="Pitluck S."/>
            <person name="Liolios K."/>
            <person name="Pagani I."/>
            <person name="Ivanova N."/>
            <person name="Mavromatis K."/>
            <person name="Ovchinikova G."/>
            <person name="Pati A."/>
            <person name="Chen A."/>
            <person name="Palaniappan K."/>
            <person name="Land M."/>
            <person name="Hauser L."/>
            <person name="Chang Y.J."/>
            <person name="Jeffries C.D."/>
            <person name="Detter J.C."/>
            <person name="Brambilla E."/>
            <person name="Rohde M."/>
            <person name="Tindall B.J."/>
            <person name="Goker M."/>
            <person name="Woyke T."/>
            <person name="Bristow J."/>
            <person name="Eisen J.A."/>
            <person name="Markowitz V."/>
            <person name="Hugenholtz P."/>
            <person name="Kyrpides N.C."/>
            <person name="Klenk H.P."/>
            <person name="Lapidus A."/>
        </authorList>
    </citation>
    <scope>NUCLEOTIDE SEQUENCE [LARGE SCALE GENOMIC DNA]</scope>
    <source>
        <strain evidence="3">DSM 14237 / IC166 / ACAM 630</strain>
    </source>
</reference>
<keyword evidence="3" id="KW-1185">Reference proteome</keyword>
<dbReference type="HOGENOM" id="CLU_688288_0_0_10"/>
<dbReference type="STRING" id="688270.Celal_0823"/>